<dbReference type="Pfam" id="PF00392">
    <property type="entry name" value="GntR"/>
    <property type="match status" value="1"/>
</dbReference>
<keyword evidence="1" id="KW-0805">Transcription regulation</keyword>
<accession>A0A8J2TW18</accession>
<dbReference type="Pfam" id="PF07729">
    <property type="entry name" value="FCD"/>
    <property type="match status" value="1"/>
</dbReference>
<evidence type="ECO:0000256" key="1">
    <source>
        <dbReference type="ARBA" id="ARBA00023015"/>
    </source>
</evidence>
<dbReference type="Gene3D" id="1.20.120.530">
    <property type="entry name" value="GntR ligand-binding domain-like"/>
    <property type="match status" value="1"/>
</dbReference>
<dbReference type="SUPFAM" id="SSF48008">
    <property type="entry name" value="GntR ligand-binding domain-like"/>
    <property type="match status" value="1"/>
</dbReference>
<dbReference type="EMBL" id="BMFY01000002">
    <property type="protein sequence ID" value="GGA06523.1"/>
    <property type="molecule type" value="Genomic_DNA"/>
</dbReference>
<dbReference type="PANTHER" id="PTHR43537">
    <property type="entry name" value="TRANSCRIPTIONAL REGULATOR, GNTR FAMILY"/>
    <property type="match status" value="1"/>
</dbReference>
<dbReference type="PANTHER" id="PTHR43537:SF24">
    <property type="entry name" value="GLUCONATE OPERON TRANSCRIPTIONAL REPRESSOR"/>
    <property type="match status" value="1"/>
</dbReference>
<evidence type="ECO:0000313" key="5">
    <source>
        <dbReference type="EMBL" id="GGA06523.1"/>
    </source>
</evidence>
<dbReference type="RefSeq" id="WP_188549505.1">
    <property type="nucleotide sequence ID" value="NZ_BMFY01000002.1"/>
</dbReference>
<dbReference type="AlphaFoldDB" id="A0A8J2TW18"/>
<dbReference type="PROSITE" id="PS50949">
    <property type="entry name" value="HTH_GNTR"/>
    <property type="match status" value="1"/>
</dbReference>
<sequence length="251" mass="27241">MFRTVGRTDAHAAIVNQVETAIAEGRLGPGDRLPGERQLMEEFGVSRPTIREAMRVLQATGIVESTAGDPRGPVILPYSTTVLQKSLHRLSAHGGASRAQLLQFRLMLEGTATRLAARVRTEEDLVRIRAAHDALQRATERAEGFGRESDEFLAAVRSGAHNPLLQMCGQVFATTMRSLAEDVLARSADRRARLQVSAHWGRQVLTALEDGDSERAATAVVTGLYLYYADDLDEDERVALAPLAAGADQLG</sequence>
<dbReference type="SMART" id="SM00345">
    <property type="entry name" value="HTH_GNTR"/>
    <property type="match status" value="1"/>
</dbReference>
<reference evidence="5" key="1">
    <citation type="journal article" date="2014" name="Int. J. Syst. Evol. Microbiol.">
        <title>Complete genome sequence of Corynebacterium casei LMG S-19264T (=DSM 44701T), isolated from a smear-ripened cheese.</title>
        <authorList>
            <consortium name="US DOE Joint Genome Institute (JGI-PGF)"/>
            <person name="Walter F."/>
            <person name="Albersmeier A."/>
            <person name="Kalinowski J."/>
            <person name="Ruckert C."/>
        </authorList>
    </citation>
    <scope>NUCLEOTIDE SEQUENCE</scope>
    <source>
        <strain evidence="5">CGMCC 1.12785</strain>
    </source>
</reference>
<dbReference type="SMART" id="SM00895">
    <property type="entry name" value="FCD"/>
    <property type="match status" value="1"/>
</dbReference>
<dbReference type="InterPro" id="IPR036388">
    <property type="entry name" value="WH-like_DNA-bd_sf"/>
</dbReference>
<dbReference type="CDD" id="cd07377">
    <property type="entry name" value="WHTH_GntR"/>
    <property type="match status" value="1"/>
</dbReference>
<feature type="domain" description="HTH gntR-type" evidence="4">
    <location>
        <begin position="8"/>
        <end position="78"/>
    </location>
</feature>
<dbReference type="InterPro" id="IPR036390">
    <property type="entry name" value="WH_DNA-bd_sf"/>
</dbReference>
<evidence type="ECO:0000256" key="2">
    <source>
        <dbReference type="ARBA" id="ARBA00023125"/>
    </source>
</evidence>
<evidence type="ECO:0000256" key="3">
    <source>
        <dbReference type="ARBA" id="ARBA00023163"/>
    </source>
</evidence>
<gene>
    <name evidence="5" type="primary">pdhR</name>
    <name evidence="5" type="ORF">GCM10011333_06870</name>
</gene>
<evidence type="ECO:0000259" key="4">
    <source>
        <dbReference type="PROSITE" id="PS50949"/>
    </source>
</evidence>
<dbReference type="GO" id="GO:0003700">
    <property type="term" value="F:DNA-binding transcription factor activity"/>
    <property type="evidence" value="ECO:0007669"/>
    <property type="project" value="InterPro"/>
</dbReference>
<name>A0A8J2TW18_9MICO</name>
<dbReference type="InterPro" id="IPR011711">
    <property type="entry name" value="GntR_C"/>
</dbReference>
<organism evidence="5 6">
    <name type="scientific">Sediminivirga luteola</name>
    <dbReference type="NCBI Taxonomy" id="1774748"/>
    <lineage>
        <taxon>Bacteria</taxon>
        <taxon>Bacillati</taxon>
        <taxon>Actinomycetota</taxon>
        <taxon>Actinomycetes</taxon>
        <taxon>Micrococcales</taxon>
        <taxon>Brevibacteriaceae</taxon>
        <taxon>Sediminivirga</taxon>
    </lineage>
</organism>
<dbReference type="InterPro" id="IPR008920">
    <property type="entry name" value="TF_FadR/GntR_C"/>
</dbReference>
<dbReference type="InterPro" id="IPR000524">
    <property type="entry name" value="Tscrpt_reg_HTH_GntR"/>
</dbReference>
<protein>
    <submittedName>
        <fullName evidence="5">GntR family transcriptional regulator</fullName>
    </submittedName>
</protein>
<dbReference type="Gene3D" id="1.10.10.10">
    <property type="entry name" value="Winged helix-like DNA-binding domain superfamily/Winged helix DNA-binding domain"/>
    <property type="match status" value="1"/>
</dbReference>
<proteinExistence type="predicted"/>
<reference evidence="5" key="2">
    <citation type="submission" date="2020-09" db="EMBL/GenBank/DDBJ databases">
        <authorList>
            <person name="Sun Q."/>
            <person name="Zhou Y."/>
        </authorList>
    </citation>
    <scope>NUCLEOTIDE SEQUENCE</scope>
    <source>
        <strain evidence="5">CGMCC 1.12785</strain>
    </source>
</reference>
<keyword evidence="2" id="KW-0238">DNA-binding</keyword>
<dbReference type="PRINTS" id="PR00035">
    <property type="entry name" value="HTHGNTR"/>
</dbReference>
<dbReference type="GO" id="GO:0003677">
    <property type="term" value="F:DNA binding"/>
    <property type="evidence" value="ECO:0007669"/>
    <property type="project" value="UniProtKB-KW"/>
</dbReference>
<comment type="caution">
    <text evidence="5">The sequence shown here is derived from an EMBL/GenBank/DDBJ whole genome shotgun (WGS) entry which is preliminary data.</text>
</comment>
<dbReference type="Proteomes" id="UP000616114">
    <property type="component" value="Unassembled WGS sequence"/>
</dbReference>
<keyword evidence="3" id="KW-0804">Transcription</keyword>
<evidence type="ECO:0000313" key="6">
    <source>
        <dbReference type="Proteomes" id="UP000616114"/>
    </source>
</evidence>
<keyword evidence="6" id="KW-1185">Reference proteome</keyword>
<dbReference type="SUPFAM" id="SSF46785">
    <property type="entry name" value="Winged helix' DNA-binding domain"/>
    <property type="match status" value="1"/>
</dbReference>